<evidence type="ECO:0000256" key="1">
    <source>
        <dbReference type="SAM" id="MobiDB-lite"/>
    </source>
</evidence>
<protein>
    <submittedName>
        <fullName evidence="2">Uncharacterized protein</fullName>
    </submittedName>
</protein>
<comment type="caution">
    <text evidence="2">The sequence shown here is derived from an EMBL/GenBank/DDBJ whole genome shotgun (WGS) entry which is preliminary data.</text>
</comment>
<proteinExistence type="predicted"/>
<name>X1DUV3_9ZZZZ</name>
<dbReference type="AlphaFoldDB" id="X1DUV3"/>
<evidence type="ECO:0000313" key="2">
    <source>
        <dbReference type="EMBL" id="GAH08754.1"/>
    </source>
</evidence>
<accession>X1DUV3</accession>
<feature type="compositionally biased region" description="Polar residues" evidence="1">
    <location>
        <begin position="214"/>
        <end position="225"/>
    </location>
</feature>
<dbReference type="EMBL" id="BART01029609">
    <property type="protein sequence ID" value="GAH08754.1"/>
    <property type="molecule type" value="Genomic_DNA"/>
</dbReference>
<organism evidence="2">
    <name type="scientific">marine sediment metagenome</name>
    <dbReference type="NCBI Taxonomy" id="412755"/>
    <lineage>
        <taxon>unclassified sequences</taxon>
        <taxon>metagenomes</taxon>
        <taxon>ecological metagenomes</taxon>
    </lineage>
</organism>
<feature type="non-terminal residue" evidence="2">
    <location>
        <position position="1"/>
    </location>
</feature>
<gene>
    <name evidence="2" type="ORF">S01H4_51905</name>
</gene>
<reference evidence="2" key="1">
    <citation type="journal article" date="2014" name="Front. Microbiol.">
        <title>High frequency of phylogenetically diverse reductive dehalogenase-homologous genes in deep subseafloor sedimentary metagenomes.</title>
        <authorList>
            <person name="Kawai M."/>
            <person name="Futagami T."/>
            <person name="Toyoda A."/>
            <person name="Takaki Y."/>
            <person name="Nishi S."/>
            <person name="Hori S."/>
            <person name="Arai W."/>
            <person name="Tsubouchi T."/>
            <person name="Morono Y."/>
            <person name="Uchiyama I."/>
            <person name="Ito T."/>
            <person name="Fujiyama A."/>
            <person name="Inagaki F."/>
            <person name="Takami H."/>
        </authorList>
    </citation>
    <scope>NUCLEOTIDE SEQUENCE</scope>
    <source>
        <strain evidence="2">Expedition CK06-06</strain>
    </source>
</reference>
<sequence>LFPTSLSGYGFYTPNISVLGISNTGIEDYWRLEVGSDQELGGGFIETVPWAGVKDRLYLQRDGGETFINTTVDSNKALNVGGEAYFIDRVLVNTTTADDSRLRVVGETQGISATATGASGGNPLASVAYIGTASGAGGYFYGLLTGSISHGTGDGQWVAGTSNGVRVFTSGTGINVGKDIFPITGGTTKPNIGINAAGRDTGVSGSVFKAASDMSGTPAQGTVSINPPPSS</sequence>
<feature type="region of interest" description="Disordered" evidence="1">
    <location>
        <begin position="209"/>
        <end position="231"/>
    </location>
</feature>